<evidence type="ECO:0000313" key="2">
    <source>
        <dbReference type="Proteomes" id="UP000541444"/>
    </source>
</evidence>
<proteinExistence type="predicted"/>
<gene>
    <name evidence="1" type="ORF">GIB67_024963</name>
</gene>
<accession>A0A7J7NYR5</accession>
<dbReference type="AlphaFoldDB" id="A0A7J7NYR5"/>
<reference evidence="1 2" key="1">
    <citation type="journal article" date="2020" name="IScience">
        <title>Genome Sequencing of the Endangered Kingdonia uniflora (Circaeasteraceae, Ranunculales) Reveals Potential Mechanisms of Evolutionary Specialization.</title>
        <authorList>
            <person name="Sun Y."/>
            <person name="Deng T."/>
            <person name="Zhang A."/>
            <person name="Moore M.J."/>
            <person name="Landis J.B."/>
            <person name="Lin N."/>
            <person name="Zhang H."/>
            <person name="Zhang X."/>
            <person name="Huang J."/>
            <person name="Zhang X."/>
            <person name="Sun H."/>
            <person name="Wang H."/>
        </authorList>
    </citation>
    <scope>NUCLEOTIDE SEQUENCE [LARGE SCALE GENOMIC DNA]</scope>
    <source>
        <strain evidence="1">TB1705</strain>
        <tissue evidence="1">Leaf</tissue>
    </source>
</reference>
<name>A0A7J7NYR5_9MAGN</name>
<evidence type="ECO:0000313" key="1">
    <source>
        <dbReference type="EMBL" id="KAF6172341.1"/>
    </source>
</evidence>
<dbReference type="EMBL" id="JACGCM010000440">
    <property type="protein sequence ID" value="KAF6172341.1"/>
    <property type="molecule type" value="Genomic_DNA"/>
</dbReference>
<protein>
    <submittedName>
        <fullName evidence="1">Uncharacterized protein</fullName>
    </submittedName>
</protein>
<comment type="caution">
    <text evidence="1">The sequence shown here is derived from an EMBL/GenBank/DDBJ whole genome shotgun (WGS) entry which is preliminary data.</text>
</comment>
<organism evidence="1 2">
    <name type="scientific">Kingdonia uniflora</name>
    <dbReference type="NCBI Taxonomy" id="39325"/>
    <lineage>
        <taxon>Eukaryota</taxon>
        <taxon>Viridiplantae</taxon>
        <taxon>Streptophyta</taxon>
        <taxon>Embryophyta</taxon>
        <taxon>Tracheophyta</taxon>
        <taxon>Spermatophyta</taxon>
        <taxon>Magnoliopsida</taxon>
        <taxon>Ranunculales</taxon>
        <taxon>Circaeasteraceae</taxon>
        <taxon>Kingdonia</taxon>
    </lineage>
</organism>
<dbReference type="Proteomes" id="UP000541444">
    <property type="component" value="Unassembled WGS sequence"/>
</dbReference>
<sequence>MELGGKIGISKKNYSSSCATPMSSKISTPSSSSFLKTVYLEDWWLFRSGSICDGKNLSIG</sequence>
<keyword evidence="2" id="KW-1185">Reference proteome</keyword>
<feature type="non-terminal residue" evidence="1">
    <location>
        <position position="60"/>
    </location>
</feature>